<dbReference type="EMBL" id="CP024847">
    <property type="protein sequence ID" value="AUR52884.1"/>
    <property type="molecule type" value="Genomic_DNA"/>
</dbReference>
<comment type="subcellular location">
    <subcellularLocation>
        <location evidence="1">Cell membrane</location>
        <topology evidence="1">Multi-pass membrane protein</topology>
    </subcellularLocation>
</comment>
<accession>A0A2I7N8U7</accession>
<dbReference type="KEGG" id="nba:CUN60_11460"/>
<dbReference type="InterPro" id="IPR025857">
    <property type="entry name" value="MacB_PCD"/>
</dbReference>
<feature type="transmembrane region" description="Helical" evidence="8">
    <location>
        <begin position="21"/>
        <end position="48"/>
    </location>
</feature>
<evidence type="ECO:0000256" key="3">
    <source>
        <dbReference type="ARBA" id="ARBA00022448"/>
    </source>
</evidence>
<evidence type="ECO:0000256" key="1">
    <source>
        <dbReference type="ARBA" id="ARBA00004651"/>
    </source>
</evidence>
<evidence type="ECO:0000259" key="10">
    <source>
        <dbReference type="Pfam" id="PF12704"/>
    </source>
</evidence>
<feature type="transmembrane region" description="Helical" evidence="8">
    <location>
        <begin position="272"/>
        <end position="296"/>
    </location>
</feature>
<evidence type="ECO:0000256" key="5">
    <source>
        <dbReference type="ARBA" id="ARBA00022692"/>
    </source>
</evidence>
<evidence type="ECO:0000259" key="9">
    <source>
        <dbReference type="Pfam" id="PF02687"/>
    </source>
</evidence>
<sequence>MFNKFELLVGLRYLRAKQKNSFVSFISLVSIIGIALGVAALITVLSVMNGFQREIRNKIIGVTSHMQIISAANALSNWQDTGKLTMKNKEVLAYAPYIDGQGLISFSGSVSGILIRGVEPEYEPKVDDITNKIVQGTFKSLESDSFNIVIGKELARQLGATLGDKITLITPDGQITPTGMIPRLKQFTISGIFDSHMYEYDTSLVFISLAKAQVLFKTPDSVTGLRLKVDDVMRTQIIKNQLYGILPGDLIIQDWIDQHQNYFAAVAMEKKMMFVILTLIVAVAAFNLVSTLVMTVNDKRPDIAILRTIGASEKSIMKIFMLQGGVSGIIGTVSGTVLGVILALTIGDLVHGIEMLTHTKLISGEVYMIDYLPSQVEFSDVASIFTVSIILSILATIYPSRAAAKTNPAEALRYE</sequence>
<dbReference type="PANTHER" id="PTHR30489:SF0">
    <property type="entry name" value="LIPOPROTEIN-RELEASING SYSTEM TRANSMEMBRANE PROTEIN LOLE"/>
    <property type="match status" value="1"/>
</dbReference>
<dbReference type="Pfam" id="PF02687">
    <property type="entry name" value="FtsX"/>
    <property type="match status" value="1"/>
</dbReference>
<dbReference type="Proteomes" id="UP000236655">
    <property type="component" value="Chromosome"/>
</dbReference>
<evidence type="ECO:0000313" key="11">
    <source>
        <dbReference type="EMBL" id="AUR52884.1"/>
    </source>
</evidence>
<dbReference type="OrthoDB" id="9808461at2"/>
<feature type="domain" description="ABC3 transporter permease C-terminal" evidence="9">
    <location>
        <begin position="275"/>
        <end position="408"/>
    </location>
</feature>
<comment type="similarity">
    <text evidence="2">Belongs to the ABC-4 integral membrane protein family. LolC/E subfamily.</text>
</comment>
<organism evidence="11 12">
    <name type="scientific">Aquella oligotrophica</name>
    <dbReference type="NCBI Taxonomy" id="2067065"/>
    <lineage>
        <taxon>Bacteria</taxon>
        <taxon>Pseudomonadati</taxon>
        <taxon>Pseudomonadota</taxon>
        <taxon>Betaproteobacteria</taxon>
        <taxon>Neisseriales</taxon>
        <taxon>Neisseriaceae</taxon>
        <taxon>Aquella</taxon>
    </lineage>
</organism>
<proteinExistence type="inferred from homology"/>
<dbReference type="PANTHER" id="PTHR30489">
    <property type="entry name" value="LIPOPROTEIN-RELEASING SYSTEM TRANSMEMBRANE PROTEIN LOLE"/>
    <property type="match status" value="1"/>
</dbReference>
<dbReference type="Pfam" id="PF12704">
    <property type="entry name" value="MacB_PCD"/>
    <property type="match status" value="1"/>
</dbReference>
<dbReference type="InterPro" id="IPR011925">
    <property type="entry name" value="LolCE_TM"/>
</dbReference>
<dbReference type="GO" id="GO:0044874">
    <property type="term" value="P:lipoprotein localization to outer membrane"/>
    <property type="evidence" value="ECO:0007669"/>
    <property type="project" value="TreeGrafter"/>
</dbReference>
<dbReference type="InterPro" id="IPR051447">
    <property type="entry name" value="Lipoprotein-release_system"/>
</dbReference>
<feature type="transmembrane region" description="Helical" evidence="8">
    <location>
        <begin position="317"/>
        <end position="346"/>
    </location>
</feature>
<keyword evidence="7 8" id="KW-0472">Membrane</keyword>
<dbReference type="NCBIfam" id="TIGR02212">
    <property type="entry name" value="lolCE"/>
    <property type="match status" value="1"/>
</dbReference>
<dbReference type="GO" id="GO:0098797">
    <property type="term" value="C:plasma membrane protein complex"/>
    <property type="evidence" value="ECO:0007669"/>
    <property type="project" value="TreeGrafter"/>
</dbReference>
<keyword evidence="3" id="KW-0813">Transport</keyword>
<keyword evidence="5 8" id="KW-0812">Transmembrane</keyword>
<dbReference type="GO" id="GO:0042953">
    <property type="term" value="P:lipoprotein transport"/>
    <property type="evidence" value="ECO:0007669"/>
    <property type="project" value="InterPro"/>
</dbReference>
<dbReference type="InterPro" id="IPR003838">
    <property type="entry name" value="ABC3_permease_C"/>
</dbReference>
<keyword evidence="6 8" id="KW-1133">Transmembrane helix</keyword>
<feature type="transmembrane region" description="Helical" evidence="8">
    <location>
        <begin position="381"/>
        <end position="398"/>
    </location>
</feature>
<keyword evidence="12" id="KW-1185">Reference proteome</keyword>
<protein>
    <submittedName>
        <fullName evidence="11">Lipoprotein-releasing system transmembrane subunit LolC</fullName>
    </submittedName>
</protein>
<evidence type="ECO:0000256" key="6">
    <source>
        <dbReference type="ARBA" id="ARBA00022989"/>
    </source>
</evidence>
<feature type="domain" description="MacB-like periplasmic core" evidence="10">
    <location>
        <begin position="27"/>
        <end position="240"/>
    </location>
</feature>
<reference evidence="12" key="1">
    <citation type="submission" date="2017-11" db="EMBL/GenBank/DDBJ databases">
        <authorList>
            <person name="Chan K.G."/>
            <person name="Lee L.S."/>
        </authorList>
    </citation>
    <scope>NUCLEOTIDE SEQUENCE [LARGE SCALE GENOMIC DNA]</scope>
    <source>
        <strain evidence="12">DSM 100970</strain>
    </source>
</reference>
<gene>
    <name evidence="11" type="ORF">CUN60_11460</name>
</gene>
<evidence type="ECO:0000256" key="8">
    <source>
        <dbReference type="SAM" id="Phobius"/>
    </source>
</evidence>
<evidence type="ECO:0000256" key="2">
    <source>
        <dbReference type="ARBA" id="ARBA00005236"/>
    </source>
</evidence>
<keyword evidence="4" id="KW-1003">Cell membrane</keyword>
<dbReference type="RefSeq" id="WP_102952171.1">
    <property type="nucleotide sequence ID" value="NZ_CP024847.1"/>
</dbReference>
<name>A0A2I7N8U7_9NEIS</name>
<evidence type="ECO:0000313" key="12">
    <source>
        <dbReference type="Proteomes" id="UP000236655"/>
    </source>
</evidence>
<dbReference type="AlphaFoldDB" id="A0A2I7N8U7"/>
<evidence type="ECO:0000256" key="7">
    <source>
        <dbReference type="ARBA" id="ARBA00023136"/>
    </source>
</evidence>
<keyword evidence="11" id="KW-0449">Lipoprotein</keyword>
<evidence type="ECO:0000256" key="4">
    <source>
        <dbReference type="ARBA" id="ARBA00022475"/>
    </source>
</evidence>